<dbReference type="InterPro" id="IPR036663">
    <property type="entry name" value="Fumarylacetoacetase_C_sf"/>
</dbReference>
<keyword evidence="3" id="KW-1185">Reference proteome</keyword>
<reference evidence="3" key="1">
    <citation type="journal article" date="2021" name="ISME J.">
        <title>Evolutionary origin and ecological implication of a unique nif island in free-living Bradyrhizobium lineages.</title>
        <authorList>
            <person name="Tao J."/>
        </authorList>
    </citation>
    <scope>NUCLEOTIDE SEQUENCE [LARGE SCALE GENOMIC DNA]</scope>
    <source>
        <strain evidence="3">SZCCT0094</strain>
    </source>
</reference>
<accession>A0ABS5G7K8</accession>
<sequence length="311" mass="33832">MRWSTYVSPSDNKDRVGLVVGETIHGLAPGLTLIELLRMGGAALQDYAAAAIDRPSELIELSRANLRAPVPTPPSIRDFMAFEAHVKTSMRALNRELHPDWYQLPVFYFTNPASARGAREAVKISPGSQAFDYELEVAAIIGSPGSDIAVEDARSHIAGFCLMADWSARDLQAREMQMGLGPSKGKDGAMSFGPFMVTPDELEERIKGHSHDMALSAFVNDKPYSSGNLADIYWSFAEMISYASRGTRLVTGDVIGSGTVGTGCIVELRTTSGPEAYPWLSEGDRVRLSADILGSIDVRIERGTEPLPLRR</sequence>
<feature type="domain" description="Fumarylacetoacetase-like C-terminal" evidence="1">
    <location>
        <begin position="77"/>
        <end position="300"/>
    </location>
</feature>
<name>A0ABS5G7K8_9BRAD</name>
<evidence type="ECO:0000313" key="2">
    <source>
        <dbReference type="EMBL" id="MBR1137049.1"/>
    </source>
</evidence>
<keyword evidence="2" id="KW-0378">Hydrolase</keyword>
<dbReference type="RefSeq" id="WP_172236870.1">
    <property type="nucleotide sequence ID" value="NZ_JABFDP010000012.1"/>
</dbReference>
<dbReference type="PANTHER" id="PTHR43211:SF1">
    <property type="entry name" value="BLL6422 PROTEIN"/>
    <property type="match status" value="1"/>
</dbReference>
<dbReference type="SUPFAM" id="SSF56529">
    <property type="entry name" value="FAH"/>
    <property type="match status" value="1"/>
</dbReference>
<proteinExistence type="predicted"/>
<organism evidence="2 3">
    <name type="scientific">Bradyrhizobium denitrificans</name>
    <dbReference type="NCBI Taxonomy" id="2734912"/>
    <lineage>
        <taxon>Bacteria</taxon>
        <taxon>Pseudomonadati</taxon>
        <taxon>Pseudomonadota</taxon>
        <taxon>Alphaproteobacteria</taxon>
        <taxon>Hyphomicrobiales</taxon>
        <taxon>Nitrobacteraceae</taxon>
        <taxon>Bradyrhizobium</taxon>
    </lineage>
</organism>
<dbReference type="GO" id="GO:0016787">
    <property type="term" value="F:hydrolase activity"/>
    <property type="evidence" value="ECO:0007669"/>
    <property type="project" value="UniProtKB-KW"/>
</dbReference>
<evidence type="ECO:0000259" key="1">
    <source>
        <dbReference type="Pfam" id="PF01557"/>
    </source>
</evidence>
<comment type="caution">
    <text evidence="2">The sequence shown here is derived from an EMBL/GenBank/DDBJ whole genome shotgun (WGS) entry which is preliminary data.</text>
</comment>
<evidence type="ECO:0000313" key="3">
    <source>
        <dbReference type="Proteomes" id="UP001314635"/>
    </source>
</evidence>
<gene>
    <name evidence="2" type="ORF">JQ619_14840</name>
</gene>
<dbReference type="InterPro" id="IPR011234">
    <property type="entry name" value="Fumarylacetoacetase-like_C"/>
</dbReference>
<dbReference type="Pfam" id="PF01557">
    <property type="entry name" value="FAA_hydrolase"/>
    <property type="match status" value="1"/>
</dbReference>
<protein>
    <submittedName>
        <fullName evidence="2">Fumarylacetoacetate hydrolase family protein</fullName>
    </submittedName>
</protein>
<dbReference type="Gene3D" id="3.90.850.10">
    <property type="entry name" value="Fumarylacetoacetase-like, C-terminal domain"/>
    <property type="match status" value="1"/>
</dbReference>
<dbReference type="Proteomes" id="UP001314635">
    <property type="component" value="Unassembled WGS sequence"/>
</dbReference>
<dbReference type="PANTHER" id="PTHR43211">
    <property type="entry name" value="FUMARYLACETOACETATE HYDROLASE"/>
    <property type="match status" value="1"/>
</dbReference>
<dbReference type="EMBL" id="JAFCLK010000012">
    <property type="protein sequence ID" value="MBR1137049.1"/>
    <property type="molecule type" value="Genomic_DNA"/>
</dbReference>